<evidence type="ECO:0000256" key="1">
    <source>
        <dbReference type="ARBA" id="ARBA00007297"/>
    </source>
</evidence>
<protein>
    <recommendedName>
        <fullName evidence="4">Glutathione S-transferase</fullName>
        <ecNumber evidence="4">2.5.1.18</ecNumber>
    </recommendedName>
    <alternativeName>
        <fullName evidence="4">GST class-pi</fullName>
    </alternativeName>
</protein>
<dbReference type="PROSITE" id="PS50404">
    <property type="entry name" value="GST_NTER"/>
    <property type="match status" value="1"/>
</dbReference>
<dbReference type="InterPro" id="IPR004045">
    <property type="entry name" value="Glutathione_S-Trfase_N"/>
</dbReference>
<dbReference type="InterPro" id="IPR050213">
    <property type="entry name" value="GST_superfamily"/>
</dbReference>
<proteinExistence type="inferred from homology"/>
<dbReference type="GeneID" id="117348634"/>
<dbReference type="SUPFAM" id="SSF47616">
    <property type="entry name" value="GST C-terminal domain-like"/>
    <property type="match status" value="1"/>
</dbReference>
<keyword evidence="7" id="KW-1185">Reference proteome</keyword>
<name>A0A6P8PQ68_GEOSA</name>
<keyword evidence="4" id="KW-0496">Mitochondrion</keyword>
<sequence length="210" mass="23920">MPGFVITYFPVRGRAESARLLLADQGAEWKEEVVSLQKWIAGEVALKKTTVFGQLPQLKDGDFVLYQSNTILRYLGQKYGLYGSNDKEKALIDMVNDGVEDVRHSYIRLVLQNLETGKQKYLEELPKHLRPFEGLLSKYSKGSGFITGSKISYADYSLLDLLQNHQNLDPDCLESFPLLSAYVERMTSRPKLKTYQESEACKSRPFTPKI</sequence>
<dbReference type="PROSITE" id="PS50405">
    <property type="entry name" value="GST_CTER"/>
    <property type="match status" value="1"/>
</dbReference>
<reference evidence="8" key="1">
    <citation type="submission" date="2025-08" db="UniProtKB">
        <authorList>
            <consortium name="RefSeq"/>
        </authorList>
    </citation>
    <scope>IDENTIFICATION</scope>
</reference>
<dbReference type="Pfam" id="PF02798">
    <property type="entry name" value="GST_N"/>
    <property type="match status" value="1"/>
</dbReference>
<dbReference type="SUPFAM" id="SSF52833">
    <property type="entry name" value="Thioredoxin-like"/>
    <property type="match status" value="1"/>
</dbReference>
<gene>
    <name evidence="8" type="primary">LOC117348634</name>
</gene>
<dbReference type="Pfam" id="PF14497">
    <property type="entry name" value="GST_C_3"/>
    <property type="match status" value="1"/>
</dbReference>
<comment type="subunit">
    <text evidence="2 4">Homodimer.</text>
</comment>
<dbReference type="GO" id="GO:0006749">
    <property type="term" value="P:glutathione metabolic process"/>
    <property type="evidence" value="ECO:0007669"/>
    <property type="project" value="UniProtKB-UniRule"/>
</dbReference>
<dbReference type="Proteomes" id="UP000515159">
    <property type="component" value="Chromosome 14"/>
</dbReference>
<dbReference type="KEGG" id="gsh:117348634"/>
<dbReference type="GO" id="GO:0005634">
    <property type="term" value="C:nucleus"/>
    <property type="evidence" value="ECO:0007669"/>
    <property type="project" value="UniProtKB-SubCell"/>
</dbReference>
<evidence type="ECO:0000313" key="7">
    <source>
        <dbReference type="Proteomes" id="UP000515159"/>
    </source>
</evidence>
<evidence type="ECO:0000313" key="8">
    <source>
        <dbReference type="RefSeq" id="XP_033776863.1"/>
    </source>
</evidence>
<dbReference type="SFLD" id="SFLDG01205">
    <property type="entry name" value="AMPS.1"/>
    <property type="match status" value="1"/>
</dbReference>
<dbReference type="RefSeq" id="XP_033776863.1">
    <property type="nucleotide sequence ID" value="XM_033920972.1"/>
</dbReference>
<dbReference type="InterPro" id="IPR010987">
    <property type="entry name" value="Glutathione-S-Trfase_C-like"/>
</dbReference>
<comment type="function">
    <text evidence="4">Conjugation of reduced glutathione to a wide number of exogenous and endogenous hydrophobic electrophiles.</text>
</comment>
<feature type="domain" description="GST N-terminal" evidence="5">
    <location>
        <begin position="2"/>
        <end position="83"/>
    </location>
</feature>
<keyword evidence="4" id="KW-0539">Nucleus</keyword>
<comment type="similarity">
    <text evidence="1 4">Belongs to the GST superfamily. Pi family.</text>
</comment>
<dbReference type="InterPro" id="IPR004046">
    <property type="entry name" value="GST_C"/>
</dbReference>
<dbReference type="Gene3D" id="1.20.1050.10">
    <property type="match status" value="1"/>
</dbReference>
<dbReference type="GO" id="GO:0004364">
    <property type="term" value="F:glutathione transferase activity"/>
    <property type="evidence" value="ECO:0007669"/>
    <property type="project" value="UniProtKB-UniRule"/>
</dbReference>
<dbReference type="InterPro" id="IPR036282">
    <property type="entry name" value="Glutathione-S-Trfase_C_sf"/>
</dbReference>
<keyword evidence="4" id="KW-0963">Cytoplasm</keyword>
<dbReference type="PRINTS" id="PR01268">
    <property type="entry name" value="GSTRNSFRASEP"/>
</dbReference>
<evidence type="ECO:0000259" key="5">
    <source>
        <dbReference type="PROSITE" id="PS50404"/>
    </source>
</evidence>
<dbReference type="PANTHER" id="PTHR11571:SF141">
    <property type="entry name" value="GLUTATHIONE S-TRANSFERASE"/>
    <property type="match status" value="1"/>
</dbReference>
<dbReference type="InterPro" id="IPR040079">
    <property type="entry name" value="Glutathione_S-Trfase"/>
</dbReference>
<comment type="catalytic activity">
    <reaction evidence="4">
        <text>RX + glutathione = an S-substituted glutathione + a halide anion + H(+)</text>
        <dbReference type="Rhea" id="RHEA:16437"/>
        <dbReference type="ChEBI" id="CHEBI:15378"/>
        <dbReference type="ChEBI" id="CHEBI:16042"/>
        <dbReference type="ChEBI" id="CHEBI:17792"/>
        <dbReference type="ChEBI" id="CHEBI:57925"/>
        <dbReference type="ChEBI" id="CHEBI:90779"/>
        <dbReference type="EC" id="2.5.1.18"/>
    </reaction>
</comment>
<dbReference type="AlphaFoldDB" id="A0A6P8PQ68"/>
<dbReference type="SFLD" id="SFLDG00363">
    <property type="entry name" value="AMPS_(cytGST):_Alpha-__Mu-__Pi"/>
    <property type="match status" value="1"/>
</dbReference>
<feature type="domain" description="GST C-terminal" evidence="6">
    <location>
        <begin position="85"/>
        <end position="209"/>
    </location>
</feature>
<dbReference type="GO" id="GO:0005829">
    <property type="term" value="C:cytosol"/>
    <property type="evidence" value="ECO:0007669"/>
    <property type="project" value="TreeGrafter"/>
</dbReference>
<organism evidence="7 8">
    <name type="scientific">Geotrypetes seraphini</name>
    <name type="common">Gaboon caecilian</name>
    <name type="synonym">Caecilia seraphini</name>
    <dbReference type="NCBI Taxonomy" id="260995"/>
    <lineage>
        <taxon>Eukaryota</taxon>
        <taxon>Metazoa</taxon>
        <taxon>Chordata</taxon>
        <taxon>Craniata</taxon>
        <taxon>Vertebrata</taxon>
        <taxon>Euteleostomi</taxon>
        <taxon>Amphibia</taxon>
        <taxon>Gymnophiona</taxon>
        <taxon>Geotrypetes</taxon>
    </lineage>
</organism>
<evidence type="ECO:0000259" key="6">
    <source>
        <dbReference type="PROSITE" id="PS50405"/>
    </source>
</evidence>
<dbReference type="PANTHER" id="PTHR11571">
    <property type="entry name" value="GLUTATHIONE S-TRANSFERASE"/>
    <property type="match status" value="1"/>
</dbReference>
<evidence type="ECO:0000256" key="2">
    <source>
        <dbReference type="ARBA" id="ARBA00011738"/>
    </source>
</evidence>
<dbReference type="SFLD" id="SFLDS00019">
    <property type="entry name" value="Glutathione_Transferase_(cytos"/>
    <property type="match status" value="1"/>
</dbReference>
<dbReference type="GO" id="GO:0005739">
    <property type="term" value="C:mitochondrion"/>
    <property type="evidence" value="ECO:0007669"/>
    <property type="project" value="UniProtKB-SubCell"/>
</dbReference>
<evidence type="ECO:0000256" key="3">
    <source>
        <dbReference type="ARBA" id="ARBA00022679"/>
    </source>
</evidence>
<accession>A0A6P8PQ68</accession>
<dbReference type="InterPro" id="IPR036249">
    <property type="entry name" value="Thioredoxin-like_sf"/>
</dbReference>
<dbReference type="Gene3D" id="3.40.30.10">
    <property type="entry name" value="Glutaredoxin"/>
    <property type="match status" value="1"/>
</dbReference>
<dbReference type="InParanoid" id="A0A6P8PQ68"/>
<dbReference type="EC" id="2.5.1.18" evidence="4"/>
<evidence type="ECO:0000256" key="4">
    <source>
        <dbReference type="RuleBase" id="RU368105"/>
    </source>
</evidence>
<dbReference type="OrthoDB" id="4951845at2759"/>
<dbReference type="FunFam" id="1.20.1050.10:FF:000020">
    <property type="entry name" value="Glutathione S-transferase P 1"/>
    <property type="match status" value="1"/>
</dbReference>
<comment type="subcellular location">
    <subcellularLocation>
        <location evidence="4">Cytoplasm</location>
    </subcellularLocation>
    <subcellularLocation>
        <location evidence="4">Mitochondrion</location>
    </subcellularLocation>
    <subcellularLocation>
        <location evidence="4">Nucleus</location>
    </subcellularLocation>
</comment>
<keyword evidence="3 4" id="KW-0808">Transferase</keyword>
<dbReference type="InterPro" id="IPR003082">
    <property type="entry name" value="GST_pi"/>
</dbReference>